<feature type="region of interest" description="Disordered" evidence="1">
    <location>
        <begin position="163"/>
        <end position="201"/>
    </location>
</feature>
<evidence type="ECO:0000313" key="2">
    <source>
        <dbReference type="EMBL" id="JAC02589.1"/>
    </source>
</evidence>
<feature type="compositionally biased region" description="Polar residues" evidence="1">
    <location>
        <begin position="170"/>
        <end position="194"/>
    </location>
</feature>
<accession>W8C0K8</accession>
<proteinExistence type="evidence at transcript level"/>
<reference evidence="2" key="2">
    <citation type="journal article" date="2014" name="BMC Genomics">
        <title>A genomic perspective to assessing quality of mass-reared SIT flies used in Mediterranean fruit fly (Ceratitis capitata) eradication in California.</title>
        <authorList>
            <person name="Calla B."/>
            <person name="Hall B."/>
            <person name="Hou S."/>
            <person name="Geib S.M."/>
        </authorList>
    </citation>
    <scope>NUCLEOTIDE SEQUENCE</scope>
</reference>
<reference evidence="2" key="1">
    <citation type="submission" date="2013-07" db="EMBL/GenBank/DDBJ databases">
        <authorList>
            <person name="Geib S."/>
        </authorList>
    </citation>
    <scope>NUCLEOTIDE SEQUENCE</scope>
</reference>
<dbReference type="EMBL" id="GAMC01003968">
    <property type="protein sequence ID" value="JAC02588.1"/>
    <property type="molecule type" value="mRNA"/>
</dbReference>
<evidence type="ECO:0000256" key="1">
    <source>
        <dbReference type="SAM" id="MobiDB-lite"/>
    </source>
</evidence>
<dbReference type="AlphaFoldDB" id="W8C0K8"/>
<dbReference type="EMBL" id="GAMC01003967">
    <property type="protein sequence ID" value="JAC02589.1"/>
    <property type="molecule type" value="mRNA"/>
</dbReference>
<sequence>MDTEPKIRTTQAQIQYYLKFCKEHPEINNRFDKSDKVALGRIESLWIQLAEHLNNITGPSKSAKKWQESLSHRKVQVRSRLRKLGKKELKKKMVCINNVGIKNPIETSDETAELDGYEVKMEFEEPTLTTQQLSEYNEPQSEVVLNASQSENEYPFDTLCYKRDDEHNNDSTTSQLSTPYQNSATSSSHINFKNTGTKSSKTSKDVNLAAVCSTIIKSLEARKEREEVLFIQQQCLMRKLDHSLTLMTAVLEKIDAKLLTK</sequence>
<name>W8C0K8_CERCA</name>
<organism evidence="2">
    <name type="scientific">Ceratitis capitata</name>
    <name type="common">Mediterranean fruit fly</name>
    <name type="synonym">Tephritis capitata</name>
    <dbReference type="NCBI Taxonomy" id="7213"/>
    <lineage>
        <taxon>Eukaryota</taxon>
        <taxon>Metazoa</taxon>
        <taxon>Ecdysozoa</taxon>
        <taxon>Arthropoda</taxon>
        <taxon>Hexapoda</taxon>
        <taxon>Insecta</taxon>
        <taxon>Pterygota</taxon>
        <taxon>Neoptera</taxon>
        <taxon>Endopterygota</taxon>
        <taxon>Diptera</taxon>
        <taxon>Brachycera</taxon>
        <taxon>Muscomorpha</taxon>
        <taxon>Tephritoidea</taxon>
        <taxon>Tephritidae</taxon>
        <taxon>Ceratitis</taxon>
        <taxon>Ceratitis</taxon>
    </lineage>
</organism>
<protein>
    <submittedName>
        <fullName evidence="2">Uncharacterized protein</fullName>
    </submittedName>
</protein>
<dbReference type="OrthoDB" id="8044155at2759"/>